<reference evidence="1" key="1">
    <citation type="submission" date="2014-11" db="EMBL/GenBank/DDBJ databases">
        <authorList>
            <person name="Amaro Gonzalez C."/>
        </authorList>
    </citation>
    <scope>NUCLEOTIDE SEQUENCE</scope>
</reference>
<organism evidence="1">
    <name type="scientific">Anguilla anguilla</name>
    <name type="common">European freshwater eel</name>
    <name type="synonym">Muraena anguilla</name>
    <dbReference type="NCBI Taxonomy" id="7936"/>
    <lineage>
        <taxon>Eukaryota</taxon>
        <taxon>Metazoa</taxon>
        <taxon>Chordata</taxon>
        <taxon>Craniata</taxon>
        <taxon>Vertebrata</taxon>
        <taxon>Euteleostomi</taxon>
        <taxon>Actinopterygii</taxon>
        <taxon>Neopterygii</taxon>
        <taxon>Teleostei</taxon>
        <taxon>Anguilliformes</taxon>
        <taxon>Anguillidae</taxon>
        <taxon>Anguilla</taxon>
    </lineage>
</organism>
<dbReference type="AlphaFoldDB" id="A0A0E9RYJ8"/>
<accession>A0A0E9RYJ8</accession>
<name>A0A0E9RYJ8_ANGAN</name>
<proteinExistence type="predicted"/>
<dbReference type="EMBL" id="GBXM01075254">
    <property type="protein sequence ID" value="JAH33323.1"/>
    <property type="molecule type" value="Transcribed_RNA"/>
</dbReference>
<sequence length="19" mass="2351">MPFPKTKWQSVLENIKFTR</sequence>
<evidence type="ECO:0000313" key="1">
    <source>
        <dbReference type="EMBL" id="JAH33323.1"/>
    </source>
</evidence>
<reference evidence="1" key="2">
    <citation type="journal article" date="2015" name="Fish Shellfish Immunol.">
        <title>Early steps in the European eel (Anguilla anguilla)-Vibrio vulnificus interaction in the gills: Role of the RtxA13 toxin.</title>
        <authorList>
            <person name="Callol A."/>
            <person name="Pajuelo D."/>
            <person name="Ebbesson L."/>
            <person name="Teles M."/>
            <person name="MacKenzie S."/>
            <person name="Amaro C."/>
        </authorList>
    </citation>
    <scope>NUCLEOTIDE SEQUENCE</scope>
</reference>
<protein>
    <submittedName>
        <fullName evidence="1">Uncharacterized protein</fullName>
    </submittedName>
</protein>